<dbReference type="AlphaFoldDB" id="A0A7V8SYZ8"/>
<keyword evidence="2" id="KW-1185">Reference proteome</keyword>
<gene>
    <name evidence="1" type="ORF">HRJ53_21495</name>
</gene>
<evidence type="ECO:0000313" key="2">
    <source>
        <dbReference type="Proteomes" id="UP000567293"/>
    </source>
</evidence>
<evidence type="ECO:0000313" key="1">
    <source>
        <dbReference type="EMBL" id="MBA0087568.1"/>
    </source>
</evidence>
<dbReference type="Proteomes" id="UP000567293">
    <property type="component" value="Unassembled WGS sequence"/>
</dbReference>
<reference evidence="1" key="1">
    <citation type="submission" date="2020-06" db="EMBL/GenBank/DDBJ databases">
        <title>Legume-microbial interactions unlock mineral nutrients during tropical forest succession.</title>
        <authorList>
            <person name="Epihov D.Z."/>
        </authorList>
    </citation>
    <scope>NUCLEOTIDE SEQUENCE [LARGE SCALE GENOMIC DNA]</scope>
    <source>
        <strain evidence="1">Pan2503</strain>
    </source>
</reference>
<accession>A0A7V8SYZ8</accession>
<organism evidence="1 2">
    <name type="scientific">Candidatus Acidiferrum panamense</name>
    <dbReference type="NCBI Taxonomy" id="2741543"/>
    <lineage>
        <taxon>Bacteria</taxon>
        <taxon>Pseudomonadati</taxon>
        <taxon>Acidobacteriota</taxon>
        <taxon>Terriglobia</taxon>
        <taxon>Candidatus Acidiferrales</taxon>
        <taxon>Candidatus Acidiferrum</taxon>
    </lineage>
</organism>
<proteinExistence type="predicted"/>
<sequence length="75" mass="8074">LPSGVKFYGFGTVPNGTSRQAFFTDGQEVYVVAEGEVFLQRYRILRIGNASVEFEEISSGRTASAPLEEQAGGSP</sequence>
<dbReference type="EMBL" id="JACDQQ010002069">
    <property type="protein sequence ID" value="MBA0087568.1"/>
    <property type="molecule type" value="Genomic_DNA"/>
</dbReference>
<feature type="non-terminal residue" evidence="1">
    <location>
        <position position="1"/>
    </location>
</feature>
<comment type="caution">
    <text evidence="1">The sequence shown here is derived from an EMBL/GenBank/DDBJ whole genome shotgun (WGS) entry which is preliminary data.</text>
</comment>
<name>A0A7V8SYZ8_9BACT</name>
<protein>
    <submittedName>
        <fullName evidence="1">Uncharacterized protein</fullName>
    </submittedName>
</protein>